<comment type="caution">
    <text evidence="1">The sequence shown here is derived from an EMBL/GenBank/DDBJ whole genome shotgun (WGS) entry which is preliminary data.</text>
</comment>
<name>A0A426ZZ94_ENSVE</name>
<reference evidence="1 2" key="1">
    <citation type="journal article" date="2014" name="Agronomy (Basel)">
        <title>A Draft Genome Sequence for Ensete ventricosum, the Drought-Tolerant Tree Against Hunger.</title>
        <authorList>
            <person name="Harrison J."/>
            <person name="Moore K.A."/>
            <person name="Paszkiewicz K."/>
            <person name="Jones T."/>
            <person name="Grant M."/>
            <person name="Ambacheew D."/>
            <person name="Muzemil S."/>
            <person name="Studholme D.J."/>
        </authorList>
    </citation>
    <scope>NUCLEOTIDE SEQUENCE [LARGE SCALE GENOMIC DNA]</scope>
</reference>
<protein>
    <submittedName>
        <fullName evidence="1">Uncharacterized protein</fullName>
    </submittedName>
</protein>
<dbReference type="EMBL" id="AMZH03004374">
    <property type="protein sequence ID" value="RRT69349.1"/>
    <property type="molecule type" value="Genomic_DNA"/>
</dbReference>
<dbReference type="AlphaFoldDB" id="A0A426ZZ94"/>
<dbReference type="Proteomes" id="UP000287651">
    <property type="component" value="Unassembled WGS sequence"/>
</dbReference>
<gene>
    <name evidence="1" type="ORF">B296_00006493</name>
</gene>
<evidence type="ECO:0000313" key="2">
    <source>
        <dbReference type="Proteomes" id="UP000287651"/>
    </source>
</evidence>
<accession>A0A426ZZ94</accession>
<organism evidence="1 2">
    <name type="scientific">Ensete ventricosum</name>
    <name type="common">Abyssinian banana</name>
    <name type="synonym">Musa ensete</name>
    <dbReference type="NCBI Taxonomy" id="4639"/>
    <lineage>
        <taxon>Eukaryota</taxon>
        <taxon>Viridiplantae</taxon>
        <taxon>Streptophyta</taxon>
        <taxon>Embryophyta</taxon>
        <taxon>Tracheophyta</taxon>
        <taxon>Spermatophyta</taxon>
        <taxon>Magnoliopsida</taxon>
        <taxon>Liliopsida</taxon>
        <taxon>Zingiberales</taxon>
        <taxon>Musaceae</taxon>
        <taxon>Ensete</taxon>
    </lineage>
</organism>
<evidence type="ECO:0000313" key="1">
    <source>
        <dbReference type="EMBL" id="RRT69349.1"/>
    </source>
</evidence>
<sequence length="132" mass="14890">MAVAVAIVKFVVDGGRIDRFIALRRWLQIYNGRLWLKGEQRSVAEMLRVETTTTGEEEGVDLINGIRLIHSISPEGIHSKIFDINKEAKKNSNFSGIGCDQFFTEDDRLARMAASSGSQSLMEKVQIYWGRV</sequence>
<proteinExistence type="predicted"/>